<accession>A0A5D2J6A1</accession>
<sequence length="66" mass="7155">MEGRQRHGGGGHGGRGGAMVAWRWGAWLIGGVRRRVRCTPGCWLGAVLSCLEGLNCRVCKVFEAKM</sequence>
<evidence type="ECO:0000313" key="1">
    <source>
        <dbReference type="EMBL" id="TYH49799.1"/>
    </source>
</evidence>
<name>A0A5D2J6A1_GOSTO</name>
<protein>
    <submittedName>
        <fullName evidence="1">Uncharacterized protein</fullName>
    </submittedName>
</protein>
<organism evidence="1 2">
    <name type="scientific">Gossypium tomentosum</name>
    <name type="common">Hawaiian cotton</name>
    <name type="synonym">Gossypium sandvicense</name>
    <dbReference type="NCBI Taxonomy" id="34277"/>
    <lineage>
        <taxon>Eukaryota</taxon>
        <taxon>Viridiplantae</taxon>
        <taxon>Streptophyta</taxon>
        <taxon>Embryophyta</taxon>
        <taxon>Tracheophyta</taxon>
        <taxon>Spermatophyta</taxon>
        <taxon>Magnoliopsida</taxon>
        <taxon>eudicotyledons</taxon>
        <taxon>Gunneridae</taxon>
        <taxon>Pentapetalae</taxon>
        <taxon>rosids</taxon>
        <taxon>malvids</taxon>
        <taxon>Malvales</taxon>
        <taxon>Malvaceae</taxon>
        <taxon>Malvoideae</taxon>
        <taxon>Gossypium</taxon>
    </lineage>
</organism>
<gene>
    <name evidence="1" type="ORF">ES332_D10G160200v1</name>
</gene>
<dbReference type="AlphaFoldDB" id="A0A5D2J6A1"/>
<proteinExistence type="predicted"/>
<dbReference type="EMBL" id="CM017632">
    <property type="protein sequence ID" value="TYH49799.1"/>
    <property type="molecule type" value="Genomic_DNA"/>
</dbReference>
<reference evidence="1 2" key="1">
    <citation type="submission" date="2019-07" db="EMBL/GenBank/DDBJ databases">
        <title>WGS assembly of Gossypium tomentosum.</title>
        <authorList>
            <person name="Chen Z.J."/>
            <person name="Sreedasyam A."/>
            <person name="Ando A."/>
            <person name="Song Q."/>
            <person name="De L."/>
            <person name="Hulse-Kemp A."/>
            <person name="Ding M."/>
            <person name="Ye W."/>
            <person name="Kirkbride R."/>
            <person name="Jenkins J."/>
            <person name="Plott C."/>
            <person name="Lovell J."/>
            <person name="Lin Y.-M."/>
            <person name="Vaughn R."/>
            <person name="Liu B."/>
            <person name="Li W."/>
            <person name="Simpson S."/>
            <person name="Scheffler B."/>
            <person name="Saski C."/>
            <person name="Grover C."/>
            <person name="Hu G."/>
            <person name="Conover J."/>
            <person name="Carlson J."/>
            <person name="Shu S."/>
            <person name="Boston L."/>
            <person name="Williams M."/>
            <person name="Peterson D."/>
            <person name="Mcgee K."/>
            <person name="Jones D."/>
            <person name="Wendel J."/>
            <person name="Stelly D."/>
            <person name="Grimwood J."/>
            <person name="Schmutz J."/>
        </authorList>
    </citation>
    <scope>NUCLEOTIDE SEQUENCE [LARGE SCALE GENOMIC DNA]</scope>
    <source>
        <strain evidence="1">7179.01</strain>
    </source>
</reference>
<evidence type="ECO:0000313" key="2">
    <source>
        <dbReference type="Proteomes" id="UP000322667"/>
    </source>
</evidence>
<dbReference type="Proteomes" id="UP000322667">
    <property type="component" value="Chromosome D10"/>
</dbReference>
<keyword evidence="2" id="KW-1185">Reference proteome</keyword>